<dbReference type="EMBL" id="CP021081">
    <property type="protein sequence ID" value="ASN80775.1"/>
    <property type="molecule type" value="Genomic_DNA"/>
</dbReference>
<sequence>MTAAASAVTHRTTRQFTEAFAQRLVTHLNHLRQESHPEDPPVQVDNVWGQMQHLPDLLDLQFWTVEDDAGIHAHARTQFMRGPDNQHLAHLDLMVAPDRRGQGLGRQLLGLAAHAMQAEGRSLLLTATNDRVPAGERFARRHGFQAAQSTHTNRLLLRDLPAGLLDRWTTRTEDGYRLEFWQDAVPEADLPAYAALLDVMNSAPTDDLNVEDSHVTPEEVRAMERLSAAGGRTTLTVVARAPDGTLAGMTDLSWRAAQPQIVGQGNTGVLDAHRGRGLGRWLKAANLQRLLTLNPHAREIRTQNADSNGPMLHINTAMGFRPFMASTVWQGDLTATLDHLKEST</sequence>
<dbReference type="Gene3D" id="3.40.630.30">
    <property type="match status" value="1"/>
</dbReference>
<protein>
    <submittedName>
        <fullName evidence="4">GNAT family N-acetyltransferase</fullName>
    </submittedName>
</protein>
<dbReference type="InterPro" id="IPR016181">
    <property type="entry name" value="Acyl_CoA_acyltransferase"/>
</dbReference>
<dbReference type="Proteomes" id="UP000259030">
    <property type="component" value="Chromosome"/>
</dbReference>
<dbReference type="SUPFAM" id="SSF55729">
    <property type="entry name" value="Acyl-CoA N-acyltransferases (Nat)"/>
    <property type="match status" value="2"/>
</dbReference>
<dbReference type="PANTHER" id="PTHR43877">
    <property type="entry name" value="AMINOALKYLPHOSPHONATE N-ACETYLTRANSFERASE-RELATED-RELATED"/>
    <property type="match status" value="1"/>
</dbReference>
<keyword evidence="5" id="KW-1185">Reference proteome</keyword>
<organism evidence="4 5">
    <name type="scientific">Deinococcus ficus</name>
    <dbReference type="NCBI Taxonomy" id="317577"/>
    <lineage>
        <taxon>Bacteria</taxon>
        <taxon>Thermotogati</taxon>
        <taxon>Deinococcota</taxon>
        <taxon>Deinococci</taxon>
        <taxon>Deinococcales</taxon>
        <taxon>Deinococcaceae</taxon>
        <taxon>Deinococcus</taxon>
    </lineage>
</organism>
<name>A0A221SVV3_9DEIO</name>
<dbReference type="PROSITE" id="PS51186">
    <property type="entry name" value="GNAT"/>
    <property type="match status" value="1"/>
</dbReference>
<dbReference type="KEGG" id="dfc:DFI_06955"/>
<dbReference type="GO" id="GO:0016747">
    <property type="term" value="F:acyltransferase activity, transferring groups other than amino-acyl groups"/>
    <property type="evidence" value="ECO:0007669"/>
    <property type="project" value="InterPro"/>
</dbReference>
<evidence type="ECO:0000259" key="3">
    <source>
        <dbReference type="PROSITE" id="PS51186"/>
    </source>
</evidence>
<dbReference type="STRING" id="317577.GCA_000419625_02527"/>
<gene>
    <name evidence="4" type="ORF">DFI_06955</name>
</gene>
<dbReference type="Pfam" id="PF13508">
    <property type="entry name" value="Acetyltransf_7"/>
    <property type="match status" value="1"/>
</dbReference>
<keyword evidence="2" id="KW-0012">Acyltransferase</keyword>
<accession>A0A221SVV3</accession>
<dbReference type="RefSeq" id="WP_051307378.1">
    <property type="nucleotide sequence ID" value="NZ_CP021081.1"/>
</dbReference>
<evidence type="ECO:0000256" key="1">
    <source>
        <dbReference type="ARBA" id="ARBA00022679"/>
    </source>
</evidence>
<reference evidence="4 5" key="1">
    <citation type="submission" date="2017-05" db="EMBL/GenBank/DDBJ databases">
        <title>The complete genome sequence of Deinococcus ficus isolated from the rhizosphere of the Ficus religiosa L. in Taiwan.</title>
        <authorList>
            <person name="Wu K.-M."/>
            <person name="Liao T.-L."/>
            <person name="Liu Y.-M."/>
            <person name="Young C.-C."/>
            <person name="Tsai S.-F."/>
        </authorList>
    </citation>
    <scope>NUCLEOTIDE SEQUENCE [LARGE SCALE GENOMIC DNA]</scope>
    <source>
        <strain evidence="4 5">CC-FR2-10</strain>
    </source>
</reference>
<dbReference type="CDD" id="cd04301">
    <property type="entry name" value="NAT_SF"/>
    <property type="match status" value="1"/>
</dbReference>
<proteinExistence type="predicted"/>
<keyword evidence="1 4" id="KW-0808">Transferase</keyword>
<feature type="domain" description="N-acetyltransferase" evidence="3">
    <location>
        <begin position="11"/>
        <end position="161"/>
    </location>
</feature>
<dbReference type="InterPro" id="IPR050832">
    <property type="entry name" value="Bact_Acetyltransf"/>
</dbReference>
<evidence type="ECO:0000313" key="5">
    <source>
        <dbReference type="Proteomes" id="UP000259030"/>
    </source>
</evidence>
<dbReference type="InterPro" id="IPR000182">
    <property type="entry name" value="GNAT_dom"/>
</dbReference>
<dbReference type="AlphaFoldDB" id="A0A221SVV3"/>
<evidence type="ECO:0000313" key="4">
    <source>
        <dbReference type="EMBL" id="ASN80775.1"/>
    </source>
</evidence>
<evidence type="ECO:0000256" key="2">
    <source>
        <dbReference type="ARBA" id="ARBA00023315"/>
    </source>
</evidence>